<dbReference type="Proteomes" id="UP000199476">
    <property type="component" value="Unassembled WGS sequence"/>
</dbReference>
<evidence type="ECO:0000256" key="3">
    <source>
        <dbReference type="PROSITE-ProRule" id="PRU00529"/>
    </source>
</evidence>
<dbReference type="STRING" id="321763.SAMN04488692_10694"/>
<dbReference type="PROSITE" id="PS51165">
    <property type="entry name" value="THUMP"/>
    <property type="match status" value="1"/>
</dbReference>
<dbReference type="RefSeq" id="WP_089759192.1">
    <property type="nucleotide sequence ID" value="NZ_FNGO01000006.1"/>
</dbReference>
<dbReference type="Gene3D" id="3.40.50.150">
    <property type="entry name" value="Vaccinia Virus protein VP39"/>
    <property type="match status" value="1"/>
</dbReference>
<sequence length="382" mass="43968">MYEFDILITTTFGVESVVKHELRKMNYDVKNVKNGRIEISGTGKDLARCNLQLRSAERVYLKLAEFPARDFDELYDNIYEINWPDFLPGDAHIPVSGKSVKSQLHSVPACQSIIKKSVVDRMLENSSRERLPEEGETYPVNFFMHKDNAIICLDSSGKGLHKRGYRQEAGQAPLQETIAAAMINLSRWDRDRILLDPFCGSGTLLIEAAMMAKSIPPGFNRSFVSEEWEFLGEDSWNKARKEAKDRMRKDREVRLIAGYDHDDDIIESAIHNARRAGVEEAIHFQQRELDDFSSSRKYGYVITNPPYGERMDEEKIEKLYQKLGSKLLPLDTWSYYILTSYSDFENSFGEKASKRRKLYNGGIECQFYQYYGPWPPADGDEG</sequence>
<gene>
    <name evidence="5" type="ORF">SAMN04488692_10694</name>
</gene>
<evidence type="ECO:0000313" key="6">
    <source>
        <dbReference type="Proteomes" id="UP000199476"/>
    </source>
</evidence>
<dbReference type="Pfam" id="PF02926">
    <property type="entry name" value="THUMP"/>
    <property type="match status" value="1"/>
</dbReference>
<dbReference type="InterPro" id="IPR029063">
    <property type="entry name" value="SAM-dependent_MTases_sf"/>
</dbReference>
<dbReference type="SMART" id="SM00981">
    <property type="entry name" value="THUMP"/>
    <property type="match status" value="1"/>
</dbReference>
<keyword evidence="1 5" id="KW-0489">Methyltransferase</keyword>
<dbReference type="InterPro" id="IPR000241">
    <property type="entry name" value="RlmKL-like_Mtase"/>
</dbReference>
<accession>A0A1G9LKS7</accession>
<protein>
    <submittedName>
        <fullName evidence="5">Putative N6-adenine-specific DNA methylase</fullName>
    </submittedName>
</protein>
<dbReference type="GO" id="GO:0008990">
    <property type="term" value="F:rRNA (guanine-N2-)-methyltransferase activity"/>
    <property type="evidence" value="ECO:0007669"/>
    <property type="project" value="TreeGrafter"/>
</dbReference>
<dbReference type="InterPro" id="IPR004114">
    <property type="entry name" value="THUMP_dom"/>
</dbReference>
<dbReference type="PROSITE" id="PS00092">
    <property type="entry name" value="N6_MTASE"/>
    <property type="match status" value="1"/>
</dbReference>
<dbReference type="GO" id="GO:0070043">
    <property type="term" value="F:rRNA (guanine-N7-)-methyltransferase activity"/>
    <property type="evidence" value="ECO:0007669"/>
    <property type="project" value="TreeGrafter"/>
</dbReference>
<dbReference type="SUPFAM" id="SSF53335">
    <property type="entry name" value="S-adenosyl-L-methionine-dependent methyltransferases"/>
    <property type="match status" value="1"/>
</dbReference>
<evidence type="ECO:0000256" key="1">
    <source>
        <dbReference type="ARBA" id="ARBA00022603"/>
    </source>
</evidence>
<evidence type="ECO:0000313" key="5">
    <source>
        <dbReference type="EMBL" id="SDL62540.1"/>
    </source>
</evidence>
<dbReference type="InterPro" id="IPR054170">
    <property type="entry name" value="RlmL_1st"/>
</dbReference>
<dbReference type="CDD" id="cd11715">
    <property type="entry name" value="THUMP_AdoMetMT"/>
    <property type="match status" value="1"/>
</dbReference>
<proteinExistence type="predicted"/>
<dbReference type="AlphaFoldDB" id="A0A1G9LKS7"/>
<dbReference type="EMBL" id="FNGO01000006">
    <property type="protein sequence ID" value="SDL62540.1"/>
    <property type="molecule type" value="Genomic_DNA"/>
</dbReference>
<evidence type="ECO:0000259" key="4">
    <source>
        <dbReference type="PROSITE" id="PS51165"/>
    </source>
</evidence>
<dbReference type="InterPro" id="IPR002052">
    <property type="entry name" value="DNA_methylase_N6_adenine_CS"/>
</dbReference>
<dbReference type="PROSITE" id="PS01261">
    <property type="entry name" value="UPF0020"/>
    <property type="match status" value="1"/>
</dbReference>
<dbReference type="Pfam" id="PF01170">
    <property type="entry name" value="UPF0020"/>
    <property type="match status" value="1"/>
</dbReference>
<dbReference type="Pfam" id="PF22020">
    <property type="entry name" value="RlmL_1st"/>
    <property type="match status" value="1"/>
</dbReference>
<dbReference type="GO" id="GO:0003723">
    <property type="term" value="F:RNA binding"/>
    <property type="evidence" value="ECO:0007669"/>
    <property type="project" value="UniProtKB-UniRule"/>
</dbReference>
<keyword evidence="3" id="KW-0694">RNA-binding</keyword>
<dbReference type="InterPro" id="IPR053943">
    <property type="entry name" value="RlmKL-like_Mtase_CS"/>
</dbReference>
<feature type="domain" description="THUMP" evidence="4">
    <location>
        <begin position="45"/>
        <end position="155"/>
    </location>
</feature>
<dbReference type="PANTHER" id="PTHR47313:SF1">
    <property type="entry name" value="RIBOSOMAL RNA LARGE SUBUNIT METHYLTRANSFERASE K_L"/>
    <property type="match status" value="1"/>
</dbReference>
<dbReference type="PRINTS" id="PR00507">
    <property type="entry name" value="N12N6MTFRASE"/>
</dbReference>
<dbReference type="PANTHER" id="PTHR47313">
    <property type="entry name" value="RIBOSOMAL RNA LARGE SUBUNIT METHYLTRANSFERASE K/L"/>
    <property type="match status" value="1"/>
</dbReference>
<name>A0A1G9LKS7_9FIRM</name>
<evidence type="ECO:0000256" key="2">
    <source>
        <dbReference type="ARBA" id="ARBA00022679"/>
    </source>
</evidence>
<keyword evidence="6" id="KW-1185">Reference proteome</keyword>
<keyword evidence="2" id="KW-0808">Transferase</keyword>
<reference evidence="5 6" key="1">
    <citation type="submission" date="2016-10" db="EMBL/GenBank/DDBJ databases">
        <authorList>
            <person name="de Groot N.N."/>
        </authorList>
    </citation>
    <scope>NUCLEOTIDE SEQUENCE [LARGE SCALE GENOMIC DNA]</scope>
    <source>
        <strain evidence="5 6">SLAS-1</strain>
    </source>
</reference>
<organism evidence="5 6">
    <name type="scientific">Halarsenatibacter silvermanii</name>
    <dbReference type="NCBI Taxonomy" id="321763"/>
    <lineage>
        <taxon>Bacteria</taxon>
        <taxon>Bacillati</taxon>
        <taxon>Bacillota</taxon>
        <taxon>Clostridia</taxon>
        <taxon>Halanaerobiales</taxon>
        <taxon>Halarsenatibacteraceae</taxon>
        <taxon>Halarsenatibacter</taxon>
    </lineage>
</organism>
<dbReference type="Gene3D" id="3.30.2130.30">
    <property type="match status" value="1"/>
</dbReference>
<dbReference type="OrthoDB" id="9809404at2"/>